<dbReference type="InterPro" id="IPR013762">
    <property type="entry name" value="Integrase-like_cat_sf"/>
</dbReference>
<dbReference type="InterPro" id="IPR050090">
    <property type="entry name" value="Tyrosine_recombinase_XerCD"/>
</dbReference>
<dbReference type="Proteomes" id="UP000676386">
    <property type="component" value="Unassembled WGS sequence"/>
</dbReference>
<evidence type="ECO:0000256" key="2">
    <source>
        <dbReference type="ARBA" id="ARBA00022908"/>
    </source>
</evidence>
<evidence type="ECO:0000259" key="6">
    <source>
        <dbReference type="PROSITE" id="PS51900"/>
    </source>
</evidence>
<dbReference type="InterPro" id="IPR011010">
    <property type="entry name" value="DNA_brk_join_enz"/>
</dbReference>
<dbReference type="PANTHER" id="PTHR30349:SF41">
    <property type="entry name" value="INTEGRASE_RECOMBINASE PROTEIN MJ0367-RELATED"/>
    <property type="match status" value="1"/>
</dbReference>
<dbReference type="InterPro" id="IPR010998">
    <property type="entry name" value="Integrase_recombinase_N"/>
</dbReference>
<evidence type="ECO:0000313" key="7">
    <source>
        <dbReference type="EMBL" id="MBS0030029.1"/>
    </source>
</evidence>
<gene>
    <name evidence="7" type="ORF">KE626_22075</name>
</gene>
<evidence type="ECO:0000256" key="1">
    <source>
        <dbReference type="ARBA" id="ARBA00008857"/>
    </source>
</evidence>
<dbReference type="EMBL" id="JAGTXB010000012">
    <property type="protein sequence ID" value="MBS0030029.1"/>
    <property type="molecule type" value="Genomic_DNA"/>
</dbReference>
<feature type="domain" description="Core-binding (CB)" evidence="6">
    <location>
        <begin position="1"/>
        <end position="78"/>
    </location>
</feature>
<dbReference type="Pfam" id="PF00589">
    <property type="entry name" value="Phage_integrase"/>
    <property type="match status" value="1"/>
</dbReference>
<keyword evidence="3 5" id="KW-0238">DNA-binding</keyword>
<dbReference type="RefSeq" id="WP_211975171.1">
    <property type="nucleotide sequence ID" value="NZ_CBFHAM010000045.1"/>
</dbReference>
<accession>A0ABS5J489</accession>
<keyword evidence="2" id="KW-0229">DNA integration</keyword>
<keyword evidence="4" id="KW-0233">DNA recombination</keyword>
<evidence type="ECO:0000256" key="3">
    <source>
        <dbReference type="ARBA" id="ARBA00023125"/>
    </source>
</evidence>
<protein>
    <submittedName>
        <fullName evidence="7">Tyrosine-type recombinase/integrase</fullName>
    </submittedName>
</protein>
<sequence>MMFTDYLKQKQHSGSTISTYSKYLDYFTAWLQQEQLSADVITYTELLDFIRWLQSMNKSKALINAILCPVRHYFNYLVAEGKRTDNPATGLFMKGITRRLPNNLLSQDEMLQLYECYQLQLQVDASKKIMLGLLVQQGVTVEELKRLFVKDIYLKEGKVFISGSTHSNERWLRLEAAQVLELQAYIKANRFKTGPLLQENKKRKVSANNIVNQVGVMMRQLRQLNVKVIDATQIRSSVITHWLKQYNLRQVQYMAGHRYVSSTQRYKLNNIDDLQNALRQYHPLK</sequence>
<dbReference type="Gene3D" id="1.10.443.10">
    <property type="entry name" value="Intergrase catalytic core"/>
    <property type="match status" value="1"/>
</dbReference>
<organism evidence="7 8">
    <name type="scientific">Chitinophaga hostae</name>
    <dbReference type="NCBI Taxonomy" id="2831022"/>
    <lineage>
        <taxon>Bacteria</taxon>
        <taxon>Pseudomonadati</taxon>
        <taxon>Bacteroidota</taxon>
        <taxon>Chitinophagia</taxon>
        <taxon>Chitinophagales</taxon>
        <taxon>Chitinophagaceae</taxon>
        <taxon>Chitinophaga</taxon>
    </lineage>
</organism>
<dbReference type="InterPro" id="IPR004107">
    <property type="entry name" value="Integrase_SAM-like_N"/>
</dbReference>
<reference evidence="7 8" key="1">
    <citation type="submission" date="2021-04" db="EMBL/GenBank/DDBJ databases">
        <title>Chitinophaga sp. nov., isolated from the rhizosphere soil.</title>
        <authorList>
            <person name="He S."/>
        </authorList>
    </citation>
    <scope>NUCLEOTIDE SEQUENCE [LARGE SCALE GENOMIC DNA]</scope>
    <source>
        <strain evidence="7 8">2R12</strain>
    </source>
</reference>
<dbReference type="CDD" id="cd00397">
    <property type="entry name" value="DNA_BRE_C"/>
    <property type="match status" value="1"/>
</dbReference>
<keyword evidence="8" id="KW-1185">Reference proteome</keyword>
<dbReference type="SUPFAM" id="SSF56349">
    <property type="entry name" value="DNA breaking-rejoining enzymes"/>
    <property type="match status" value="1"/>
</dbReference>
<dbReference type="InterPro" id="IPR044068">
    <property type="entry name" value="CB"/>
</dbReference>
<dbReference type="PROSITE" id="PS51900">
    <property type="entry name" value="CB"/>
    <property type="match status" value="1"/>
</dbReference>
<dbReference type="PANTHER" id="PTHR30349">
    <property type="entry name" value="PHAGE INTEGRASE-RELATED"/>
    <property type="match status" value="1"/>
</dbReference>
<dbReference type="Gene3D" id="1.10.150.130">
    <property type="match status" value="1"/>
</dbReference>
<dbReference type="InterPro" id="IPR002104">
    <property type="entry name" value="Integrase_catalytic"/>
</dbReference>
<evidence type="ECO:0000256" key="4">
    <source>
        <dbReference type="ARBA" id="ARBA00023172"/>
    </source>
</evidence>
<comment type="similarity">
    <text evidence="1">Belongs to the 'phage' integrase family.</text>
</comment>
<evidence type="ECO:0000256" key="5">
    <source>
        <dbReference type="PROSITE-ProRule" id="PRU01248"/>
    </source>
</evidence>
<dbReference type="Pfam" id="PF02899">
    <property type="entry name" value="Phage_int_SAM_1"/>
    <property type="match status" value="1"/>
</dbReference>
<name>A0ABS5J489_9BACT</name>
<proteinExistence type="inferred from homology"/>
<evidence type="ECO:0000313" key="8">
    <source>
        <dbReference type="Proteomes" id="UP000676386"/>
    </source>
</evidence>
<comment type="caution">
    <text evidence="7">The sequence shown here is derived from an EMBL/GenBank/DDBJ whole genome shotgun (WGS) entry which is preliminary data.</text>
</comment>